<dbReference type="EMBL" id="MDYO01000012">
    <property type="protein sequence ID" value="OQD97350.1"/>
    <property type="molecule type" value="Genomic_DNA"/>
</dbReference>
<sequence>MPSNESSTPQHVTVSIPDKGLSAEVVGELLQRHMAADIPPSHDLGRFTTTKFDETAINIMVAGSLRNQPCIEEYPSLADFREKCVSMLANLWNAPSGFFGAATTGSSEAVLLGGLAMKRQWQLQHPCHLNSRPNVIIGANAHICVTKVANYFDVEARIVPVSEKSGYSFDLEGLEDRLDENTIGVFLTLGSTYTGHYDPIQQVSRVLDEYEHQTGNNIPIHVDAASGGFIAPFTPSNTNFIWDFRLPRVQSINVSGHKFGMAPLAVGWIIWREKSHIPQCLLLESSYLRGTQSNFSLSFSRSGAPIAGQYYNFLRLGLAGYRERTHSLLDRACHLSIRLEETGYFSCLSDAHRRQIPSVCRDLCREGGQITAPVLPVVVFRLTDHVRRLYPKMQLSDVSDAMHCFRFSIPNYTLRGWGYHGEDIEVMRLVLRDEMTMEMMGEVITSITQAVEKLLDQA</sequence>
<feature type="modified residue" description="N6-(pyridoxal phosphate)lysine" evidence="7">
    <location>
        <position position="258"/>
    </location>
</feature>
<dbReference type="NCBIfam" id="TIGR01788">
    <property type="entry name" value="Glu-decarb-GAD"/>
    <property type="match status" value="1"/>
</dbReference>
<evidence type="ECO:0000313" key="10">
    <source>
        <dbReference type="EMBL" id="OQD97350.1"/>
    </source>
</evidence>
<comment type="catalytic activity">
    <reaction evidence="6 9">
        <text>L-glutamate + H(+) = 4-aminobutanoate + CO2</text>
        <dbReference type="Rhea" id="RHEA:17785"/>
        <dbReference type="ChEBI" id="CHEBI:15378"/>
        <dbReference type="ChEBI" id="CHEBI:16526"/>
        <dbReference type="ChEBI" id="CHEBI:29985"/>
        <dbReference type="ChEBI" id="CHEBI:59888"/>
        <dbReference type="EC" id="4.1.1.15"/>
    </reaction>
</comment>
<keyword evidence="5 8" id="KW-0456">Lyase</keyword>
<dbReference type="InterPro" id="IPR002129">
    <property type="entry name" value="PyrdxlP-dep_de-COase"/>
</dbReference>
<dbReference type="PANTHER" id="PTHR43321">
    <property type="entry name" value="GLUTAMATE DECARBOXYLASE"/>
    <property type="match status" value="1"/>
</dbReference>
<dbReference type="Gene3D" id="3.40.640.10">
    <property type="entry name" value="Type I PLP-dependent aspartate aminotransferase-like (Major domain)"/>
    <property type="match status" value="1"/>
</dbReference>
<evidence type="ECO:0000256" key="1">
    <source>
        <dbReference type="ARBA" id="ARBA00001933"/>
    </source>
</evidence>
<gene>
    <name evidence="10" type="ORF">PENSOL_c012G10991</name>
</gene>
<evidence type="ECO:0000256" key="5">
    <source>
        <dbReference type="ARBA" id="ARBA00023239"/>
    </source>
</evidence>
<dbReference type="SUPFAM" id="SSF53383">
    <property type="entry name" value="PLP-dependent transferases"/>
    <property type="match status" value="1"/>
</dbReference>
<keyword evidence="11" id="KW-1185">Reference proteome</keyword>
<comment type="similarity">
    <text evidence="2 8">Belongs to the group II decarboxylase family.</text>
</comment>
<dbReference type="STRING" id="60172.A0A1V6R783"/>
<organism evidence="10 11">
    <name type="scientific">Penicillium solitum</name>
    <dbReference type="NCBI Taxonomy" id="60172"/>
    <lineage>
        <taxon>Eukaryota</taxon>
        <taxon>Fungi</taxon>
        <taxon>Dikarya</taxon>
        <taxon>Ascomycota</taxon>
        <taxon>Pezizomycotina</taxon>
        <taxon>Eurotiomycetes</taxon>
        <taxon>Eurotiomycetidae</taxon>
        <taxon>Eurotiales</taxon>
        <taxon>Aspergillaceae</taxon>
        <taxon>Penicillium</taxon>
    </lineage>
</organism>
<evidence type="ECO:0000256" key="3">
    <source>
        <dbReference type="ARBA" id="ARBA00012421"/>
    </source>
</evidence>
<dbReference type="GO" id="GO:0006538">
    <property type="term" value="P:L-glutamate catabolic process"/>
    <property type="evidence" value="ECO:0007669"/>
    <property type="project" value="TreeGrafter"/>
</dbReference>
<evidence type="ECO:0000256" key="2">
    <source>
        <dbReference type="ARBA" id="ARBA00009533"/>
    </source>
</evidence>
<keyword evidence="9" id="KW-0210">Decarboxylase</keyword>
<reference evidence="11" key="1">
    <citation type="journal article" date="2017" name="Nat. Microbiol.">
        <title>Global analysis of biosynthetic gene clusters reveals vast potential of secondary metabolite production in Penicillium species.</title>
        <authorList>
            <person name="Nielsen J.C."/>
            <person name="Grijseels S."/>
            <person name="Prigent S."/>
            <person name="Ji B."/>
            <person name="Dainat J."/>
            <person name="Nielsen K.F."/>
            <person name="Frisvad J.C."/>
            <person name="Workman M."/>
            <person name="Nielsen J."/>
        </authorList>
    </citation>
    <scope>NUCLEOTIDE SEQUENCE [LARGE SCALE GENOMIC DNA]</scope>
    <source>
        <strain evidence="11">IBT 29525</strain>
    </source>
</reference>
<dbReference type="AlphaFoldDB" id="A0A1V6R783"/>
<dbReference type="Gene3D" id="3.90.1150.160">
    <property type="match status" value="1"/>
</dbReference>
<dbReference type="PANTHER" id="PTHR43321:SF3">
    <property type="entry name" value="GLUTAMATE DECARBOXYLASE"/>
    <property type="match status" value="1"/>
</dbReference>
<dbReference type="InterPro" id="IPR010107">
    <property type="entry name" value="Glutamate_decarboxylase"/>
</dbReference>
<dbReference type="InterPro" id="IPR015421">
    <property type="entry name" value="PyrdxlP-dep_Trfase_major"/>
</dbReference>
<evidence type="ECO:0000256" key="6">
    <source>
        <dbReference type="ARBA" id="ARBA00048868"/>
    </source>
</evidence>
<dbReference type="GO" id="GO:0030170">
    <property type="term" value="F:pyridoxal phosphate binding"/>
    <property type="evidence" value="ECO:0007669"/>
    <property type="project" value="InterPro"/>
</dbReference>
<proteinExistence type="inferred from homology"/>
<dbReference type="GO" id="GO:0005829">
    <property type="term" value="C:cytosol"/>
    <property type="evidence" value="ECO:0007669"/>
    <property type="project" value="TreeGrafter"/>
</dbReference>
<keyword evidence="4 7" id="KW-0663">Pyridoxal phosphate</keyword>
<evidence type="ECO:0000313" key="11">
    <source>
        <dbReference type="Proteomes" id="UP000191612"/>
    </source>
</evidence>
<name>A0A1V6R783_9EURO</name>
<dbReference type="EC" id="4.1.1.15" evidence="3 9"/>
<evidence type="ECO:0000256" key="8">
    <source>
        <dbReference type="RuleBase" id="RU000382"/>
    </source>
</evidence>
<evidence type="ECO:0000256" key="4">
    <source>
        <dbReference type="ARBA" id="ARBA00022898"/>
    </source>
</evidence>
<dbReference type="GO" id="GO:0004351">
    <property type="term" value="F:glutamate decarboxylase activity"/>
    <property type="evidence" value="ECO:0007669"/>
    <property type="project" value="UniProtKB-EC"/>
</dbReference>
<evidence type="ECO:0000256" key="7">
    <source>
        <dbReference type="PIRSR" id="PIRSR602129-50"/>
    </source>
</evidence>
<accession>A0A1V6R783</accession>
<dbReference type="Pfam" id="PF00282">
    <property type="entry name" value="Pyridoxal_deC"/>
    <property type="match status" value="1"/>
</dbReference>
<comment type="caution">
    <text evidence="10">The sequence shown here is derived from an EMBL/GenBank/DDBJ whole genome shotgun (WGS) entry which is preliminary data.</text>
</comment>
<dbReference type="Proteomes" id="UP000191612">
    <property type="component" value="Unassembled WGS sequence"/>
</dbReference>
<comment type="cofactor">
    <cofactor evidence="1 7 8">
        <name>pyridoxal 5'-phosphate</name>
        <dbReference type="ChEBI" id="CHEBI:597326"/>
    </cofactor>
</comment>
<evidence type="ECO:0000256" key="9">
    <source>
        <dbReference type="RuleBase" id="RU361171"/>
    </source>
</evidence>
<dbReference type="InterPro" id="IPR015424">
    <property type="entry name" value="PyrdxlP-dep_Trfase"/>
</dbReference>
<protein>
    <recommendedName>
        <fullName evidence="3 9">Glutamate decarboxylase</fullName>
        <ecNumber evidence="3 9">4.1.1.15</ecNumber>
    </recommendedName>
</protein>